<dbReference type="InterPro" id="IPR001328">
    <property type="entry name" value="Pept_tRNA_hydro"/>
</dbReference>
<evidence type="ECO:0000313" key="8">
    <source>
        <dbReference type="Proteomes" id="UP001054857"/>
    </source>
</evidence>
<gene>
    <name evidence="7" type="ORF">Agub_g11561</name>
</gene>
<dbReference type="CDD" id="cd00462">
    <property type="entry name" value="PTH"/>
    <property type="match status" value="1"/>
</dbReference>
<dbReference type="FunFam" id="3.40.50.1470:FF:000001">
    <property type="entry name" value="Peptidyl-tRNA hydrolase"/>
    <property type="match status" value="1"/>
</dbReference>
<proteinExistence type="inferred from homology"/>
<name>A0AAD3HQL5_9CHLO</name>
<comment type="caution">
    <text evidence="7">The sequence shown here is derived from an EMBL/GenBank/DDBJ whole genome shotgun (WGS) entry which is preliminary data.</text>
</comment>
<feature type="non-terminal residue" evidence="7">
    <location>
        <position position="1"/>
    </location>
</feature>
<evidence type="ECO:0000256" key="2">
    <source>
        <dbReference type="ARBA" id="ARBA00022555"/>
    </source>
</evidence>
<keyword evidence="8" id="KW-1185">Reference proteome</keyword>
<accession>A0AAD3HQL5</accession>
<dbReference type="GO" id="GO:0000049">
    <property type="term" value="F:tRNA binding"/>
    <property type="evidence" value="ECO:0007669"/>
    <property type="project" value="UniProtKB-KW"/>
</dbReference>
<dbReference type="SUPFAM" id="SSF53178">
    <property type="entry name" value="Peptidyl-tRNA hydrolase-like"/>
    <property type="match status" value="1"/>
</dbReference>
<sequence length="348" mass="36366">ARQLRVSDTTFSLCSALMGGVCCCGPCSPRFERKRQSTSGASPDLGRRAMNLLGHTGRLAGGLCKALRLQAGAITPARVLAMSKRTASGAFADAAGAASLSRPNSSSAASPQQPSNKRRRLQPVAAGPSAAQTTVTSTPKAASSPKAQAKPQAAKAEDDGGMWLIVGLGNPGAMYENTRHNVGFMVLDELARQASIDCRKLEKGAAVGRGELAGRPVLLAKPATFMNNSGEAVGALARFYRVSPGRLLVLADDLDLPLAQVRLRQKGGHGGHNGLRSIIDRLGGSSDFPRIKVGIGRPTGHMPIASYVLQPFSKSERPEVEVAVQECVTLVRSILTLGLEKAASGQRV</sequence>
<reference evidence="7 8" key="1">
    <citation type="journal article" date="2021" name="Sci. Rep.">
        <title>Genome sequencing of the multicellular alga Astrephomene provides insights into convergent evolution of germ-soma differentiation.</title>
        <authorList>
            <person name="Yamashita S."/>
            <person name="Yamamoto K."/>
            <person name="Matsuzaki R."/>
            <person name="Suzuki S."/>
            <person name="Yamaguchi H."/>
            <person name="Hirooka S."/>
            <person name="Minakuchi Y."/>
            <person name="Miyagishima S."/>
            <person name="Kawachi M."/>
            <person name="Toyoda A."/>
            <person name="Nozaki H."/>
        </authorList>
    </citation>
    <scope>NUCLEOTIDE SEQUENCE [LARGE SCALE GENOMIC DNA]</scope>
    <source>
        <strain evidence="7 8">NIES-4017</strain>
    </source>
</reference>
<dbReference type="InterPro" id="IPR036416">
    <property type="entry name" value="Pept_tRNA_hydro_sf"/>
</dbReference>
<evidence type="ECO:0000256" key="3">
    <source>
        <dbReference type="ARBA" id="ARBA00022801"/>
    </source>
</evidence>
<dbReference type="EC" id="3.1.1.29" evidence="1"/>
<dbReference type="InterPro" id="IPR018171">
    <property type="entry name" value="Pept_tRNA_hydro_CS"/>
</dbReference>
<dbReference type="EMBL" id="BMAR01000030">
    <property type="protein sequence ID" value="GFR49518.1"/>
    <property type="molecule type" value="Genomic_DNA"/>
</dbReference>
<evidence type="ECO:0000256" key="5">
    <source>
        <dbReference type="ARBA" id="ARBA00038063"/>
    </source>
</evidence>
<dbReference type="PANTHER" id="PTHR17224">
    <property type="entry name" value="PEPTIDYL-TRNA HYDROLASE"/>
    <property type="match status" value="1"/>
</dbReference>
<comment type="similarity">
    <text evidence="5">Belongs to the PTH family.</text>
</comment>
<dbReference type="NCBIfam" id="TIGR00447">
    <property type="entry name" value="pth"/>
    <property type="match status" value="1"/>
</dbReference>
<keyword evidence="4" id="KW-0694">RNA-binding</keyword>
<dbReference type="GO" id="GO:0004045">
    <property type="term" value="F:peptidyl-tRNA hydrolase activity"/>
    <property type="evidence" value="ECO:0007669"/>
    <property type="project" value="UniProtKB-EC"/>
</dbReference>
<dbReference type="PROSITE" id="PS01195">
    <property type="entry name" value="PEPT_TRNA_HYDROL_1"/>
    <property type="match status" value="1"/>
</dbReference>
<dbReference type="PROSITE" id="PS01196">
    <property type="entry name" value="PEPT_TRNA_HYDROL_2"/>
    <property type="match status" value="1"/>
</dbReference>
<evidence type="ECO:0000256" key="1">
    <source>
        <dbReference type="ARBA" id="ARBA00013260"/>
    </source>
</evidence>
<dbReference type="AlphaFoldDB" id="A0AAD3HQL5"/>
<organism evidence="7 8">
    <name type="scientific">Astrephomene gubernaculifera</name>
    <dbReference type="NCBI Taxonomy" id="47775"/>
    <lineage>
        <taxon>Eukaryota</taxon>
        <taxon>Viridiplantae</taxon>
        <taxon>Chlorophyta</taxon>
        <taxon>core chlorophytes</taxon>
        <taxon>Chlorophyceae</taxon>
        <taxon>CS clade</taxon>
        <taxon>Chlamydomonadales</taxon>
        <taxon>Astrephomenaceae</taxon>
        <taxon>Astrephomene</taxon>
    </lineage>
</organism>
<dbReference type="Gene3D" id="3.40.50.1470">
    <property type="entry name" value="Peptidyl-tRNA hydrolase"/>
    <property type="match status" value="1"/>
</dbReference>
<dbReference type="Proteomes" id="UP001054857">
    <property type="component" value="Unassembled WGS sequence"/>
</dbReference>
<dbReference type="Pfam" id="PF01195">
    <property type="entry name" value="Pept_tRNA_hydro"/>
    <property type="match status" value="1"/>
</dbReference>
<protein>
    <recommendedName>
        <fullName evidence="1">peptidyl-tRNA hydrolase</fullName>
        <ecNumber evidence="1">3.1.1.29</ecNumber>
    </recommendedName>
</protein>
<keyword evidence="3" id="KW-0378">Hydrolase</keyword>
<dbReference type="HAMAP" id="MF_00083">
    <property type="entry name" value="Pept_tRNA_hydro_bact"/>
    <property type="match status" value="1"/>
</dbReference>
<dbReference type="PANTHER" id="PTHR17224:SF1">
    <property type="entry name" value="PEPTIDYL-TRNA HYDROLASE"/>
    <property type="match status" value="1"/>
</dbReference>
<feature type="region of interest" description="Disordered" evidence="6">
    <location>
        <begin position="100"/>
        <end position="155"/>
    </location>
</feature>
<evidence type="ECO:0000256" key="4">
    <source>
        <dbReference type="ARBA" id="ARBA00022884"/>
    </source>
</evidence>
<evidence type="ECO:0000313" key="7">
    <source>
        <dbReference type="EMBL" id="GFR49518.1"/>
    </source>
</evidence>
<feature type="compositionally biased region" description="Low complexity" evidence="6">
    <location>
        <begin position="139"/>
        <end position="154"/>
    </location>
</feature>
<feature type="compositionally biased region" description="Low complexity" evidence="6">
    <location>
        <begin position="100"/>
        <end position="115"/>
    </location>
</feature>
<evidence type="ECO:0000256" key="6">
    <source>
        <dbReference type="SAM" id="MobiDB-lite"/>
    </source>
</evidence>
<keyword evidence="2" id="KW-0820">tRNA-binding</keyword>